<proteinExistence type="predicted"/>
<dbReference type="AlphaFoldDB" id="Z9JL22"/>
<dbReference type="Proteomes" id="UP000020406">
    <property type="component" value="Unassembled WGS sequence"/>
</dbReference>
<dbReference type="PATRIC" id="fig|1444770.3.peg.565"/>
<sequence>MPLLLINYSSMRLERDATLLFLLQFLLQFVYVACQHNCGAQV</sequence>
<evidence type="ECO:0000313" key="2">
    <source>
        <dbReference type="Proteomes" id="UP000020406"/>
    </source>
</evidence>
<name>Z9JL22_9GAMM</name>
<accession>Z9JL22</accession>
<dbReference type="STRING" id="1444770.AF72_02335"/>
<evidence type="ECO:0000313" key="1">
    <source>
        <dbReference type="EMBL" id="EWS79080.1"/>
    </source>
</evidence>
<organism evidence="1 2">
    <name type="scientific">Xylella taiwanensis</name>
    <dbReference type="NCBI Taxonomy" id="1444770"/>
    <lineage>
        <taxon>Bacteria</taxon>
        <taxon>Pseudomonadati</taxon>
        <taxon>Pseudomonadota</taxon>
        <taxon>Gammaproteobacteria</taxon>
        <taxon>Lysobacterales</taxon>
        <taxon>Lysobacteraceae</taxon>
        <taxon>Xylella</taxon>
    </lineage>
</organism>
<protein>
    <submittedName>
        <fullName evidence="1">Uncharacterized protein</fullName>
    </submittedName>
</protein>
<dbReference type="EMBL" id="JDSQ01000003">
    <property type="protein sequence ID" value="EWS79080.1"/>
    <property type="molecule type" value="Genomic_DNA"/>
</dbReference>
<comment type="caution">
    <text evidence="1">The sequence shown here is derived from an EMBL/GenBank/DDBJ whole genome shotgun (WGS) entry which is preliminary data.</text>
</comment>
<gene>
    <name evidence="1" type="ORF">AF72_02335</name>
</gene>
<reference evidence="1 2" key="1">
    <citation type="journal article" date="2014" name="Genome Announc.">
        <title>Draft Genome Sequence of Xylella fastidiosa Pear Leaf Scorch Strain in Taiwan.</title>
        <authorList>
            <person name="Su C.C."/>
            <person name="Deng W.L."/>
            <person name="Jan F.J."/>
            <person name="Chang C.J."/>
            <person name="Huang H."/>
            <person name="Chen J."/>
        </authorList>
    </citation>
    <scope>NUCLEOTIDE SEQUENCE [LARGE SCALE GENOMIC DNA]</scope>
    <source>
        <strain evidence="1 2">PLS229</strain>
    </source>
</reference>